<proteinExistence type="predicted"/>
<dbReference type="EMBL" id="KT322179">
    <property type="protein sequence ID" value="AKY04362.1"/>
    <property type="molecule type" value="Genomic_DNA"/>
</dbReference>
<reference evidence="1" key="1">
    <citation type="journal article" date="2015" name="BMC Genomics">
        <title>Diversity of the cell-wall associated genomic island of the archaeon Haloquadratum walsbyi.</title>
        <authorList>
            <person name="Martin-Cuadrado A.B."/>
            <person name="Pasic L."/>
            <person name="Rodriguez-Valera F."/>
        </authorList>
    </citation>
    <scope>NUCLEOTIDE SEQUENCE</scope>
</reference>
<organism evidence="1">
    <name type="scientific">uncultured haloarchaeon</name>
    <dbReference type="NCBI Taxonomy" id="160804"/>
    <lineage>
        <taxon>Archaea</taxon>
        <taxon>Methanobacteriati</taxon>
        <taxon>Methanobacteriota</taxon>
        <taxon>Stenosarchaea group</taxon>
        <taxon>Halobacteria</taxon>
        <taxon>Halobacteriales</taxon>
        <taxon>Halobacteriaceae</taxon>
        <taxon>environmental samples</taxon>
    </lineage>
</organism>
<name>A0A0K1YB86_9EURY</name>
<protein>
    <submittedName>
        <fullName evidence="1">Transposase, is605 orfb family</fullName>
    </submittedName>
</protein>
<dbReference type="AlphaFoldDB" id="A0A0K1YB86"/>
<sequence length="158" mass="18072">MSRCWCLVVRGSTFDVNIALSAIRFRKRVYFANVTGRVTSDKKQRRITNLNHKLSRLLITFTDQFENPPFRSKTSKESVRIVRGQTLTRGTSANSSNSQHRNPNVLVFASTFSTRTTPANDVRRVARLEPVMATNFYLRNIVGRHAELNASENIAQLW</sequence>
<evidence type="ECO:0000313" key="1">
    <source>
        <dbReference type="EMBL" id="AKY04362.1"/>
    </source>
</evidence>
<accession>A0A0K1YB86</accession>